<feature type="compositionally biased region" description="Basic residues" evidence="1">
    <location>
        <begin position="47"/>
        <end position="57"/>
    </location>
</feature>
<comment type="caution">
    <text evidence="2">The sequence shown here is derived from an EMBL/GenBank/DDBJ whole genome shotgun (WGS) entry which is preliminary data.</text>
</comment>
<keyword evidence="3" id="KW-1185">Reference proteome</keyword>
<accession>A0A5B7CQK2</accession>
<reference evidence="2 3" key="1">
    <citation type="submission" date="2019-05" db="EMBL/GenBank/DDBJ databases">
        <title>Another draft genome of Portunus trituberculatus and its Hox gene families provides insights of decapod evolution.</title>
        <authorList>
            <person name="Jeong J.-H."/>
            <person name="Song I."/>
            <person name="Kim S."/>
            <person name="Choi T."/>
            <person name="Kim D."/>
            <person name="Ryu S."/>
            <person name="Kim W."/>
        </authorList>
    </citation>
    <scope>NUCLEOTIDE SEQUENCE [LARGE SCALE GENOMIC DNA]</scope>
    <source>
        <tissue evidence="2">Muscle</tissue>
    </source>
</reference>
<sequence>MLFVTAHQLLSANVPIPSRTLPASSYRGGIDTGAITGSAPPLPFPVHSHHRHHHRDARGRTLTTPLL</sequence>
<dbReference type="AlphaFoldDB" id="A0A5B7CQK2"/>
<dbReference type="EMBL" id="VSRR010000178">
    <property type="protein sequence ID" value="MPC11720.1"/>
    <property type="molecule type" value="Genomic_DNA"/>
</dbReference>
<gene>
    <name evidence="2" type="ORF">E2C01_004394</name>
</gene>
<evidence type="ECO:0000256" key="1">
    <source>
        <dbReference type="SAM" id="MobiDB-lite"/>
    </source>
</evidence>
<feature type="region of interest" description="Disordered" evidence="1">
    <location>
        <begin position="32"/>
        <end position="67"/>
    </location>
</feature>
<evidence type="ECO:0000313" key="3">
    <source>
        <dbReference type="Proteomes" id="UP000324222"/>
    </source>
</evidence>
<name>A0A5B7CQK2_PORTR</name>
<dbReference type="Proteomes" id="UP000324222">
    <property type="component" value="Unassembled WGS sequence"/>
</dbReference>
<proteinExistence type="predicted"/>
<evidence type="ECO:0000313" key="2">
    <source>
        <dbReference type="EMBL" id="MPC11720.1"/>
    </source>
</evidence>
<organism evidence="2 3">
    <name type="scientific">Portunus trituberculatus</name>
    <name type="common">Swimming crab</name>
    <name type="synonym">Neptunus trituberculatus</name>
    <dbReference type="NCBI Taxonomy" id="210409"/>
    <lineage>
        <taxon>Eukaryota</taxon>
        <taxon>Metazoa</taxon>
        <taxon>Ecdysozoa</taxon>
        <taxon>Arthropoda</taxon>
        <taxon>Crustacea</taxon>
        <taxon>Multicrustacea</taxon>
        <taxon>Malacostraca</taxon>
        <taxon>Eumalacostraca</taxon>
        <taxon>Eucarida</taxon>
        <taxon>Decapoda</taxon>
        <taxon>Pleocyemata</taxon>
        <taxon>Brachyura</taxon>
        <taxon>Eubrachyura</taxon>
        <taxon>Portunoidea</taxon>
        <taxon>Portunidae</taxon>
        <taxon>Portuninae</taxon>
        <taxon>Portunus</taxon>
    </lineage>
</organism>
<protein>
    <submittedName>
        <fullName evidence="2">Uncharacterized protein</fullName>
    </submittedName>
</protein>